<feature type="domain" description="C2H2-type" evidence="8">
    <location>
        <begin position="616"/>
        <end position="644"/>
    </location>
</feature>
<dbReference type="Pfam" id="PF00096">
    <property type="entry name" value="zf-C2H2"/>
    <property type="match status" value="6"/>
</dbReference>
<feature type="domain" description="C2H2-type" evidence="8">
    <location>
        <begin position="350"/>
        <end position="377"/>
    </location>
</feature>
<organism evidence="9 10">
    <name type="scientific">Orchesella dallaii</name>
    <dbReference type="NCBI Taxonomy" id="48710"/>
    <lineage>
        <taxon>Eukaryota</taxon>
        <taxon>Metazoa</taxon>
        <taxon>Ecdysozoa</taxon>
        <taxon>Arthropoda</taxon>
        <taxon>Hexapoda</taxon>
        <taxon>Collembola</taxon>
        <taxon>Entomobryomorpha</taxon>
        <taxon>Entomobryoidea</taxon>
        <taxon>Orchesellidae</taxon>
        <taxon>Orchesellinae</taxon>
        <taxon>Orchesella</taxon>
    </lineage>
</organism>
<feature type="domain" description="C2H2-type" evidence="8">
    <location>
        <begin position="233"/>
        <end position="260"/>
    </location>
</feature>
<evidence type="ECO:0000256" key="3">
    <source>
        <dbReference type="ARBA" id="ARBA00022737"/>
    </source>
</evidence>
<feature type="domain" description="C2H2-type" evidence="8">
    <location>
        <begin position="290"/>
        <end position="317"/>
    </location>
</feature>
<dbReference type="PANTHER" id="PTHR24381:SF393">
    <property type="entry name" value="CHROMATIN-LINKED ADAPTOR FOR MSL PROTEINS, ISOFORM B"/>
    <property type="match status" value="1"/>
</dbReference>
<evidence type="ECO:0000313" key="9">
    <source>
        <dbReference type="EMBL" id="CAL8129169.1"/>
    </source>
</evidence>
<feature type="domain" description="C2H2-type" evidence="8">
    <location>
        <begin position="145"/>
        <end position="172"/>
    </location>
</feature>
<dbReference type="PROSITE" id="PS50157">
    <property type="entry name" value="ZINC_FINGER_C2H2_2"/>
    <property type="match status" value="18"/>
</dbReference>
<evidence type="ECO:0000256" key="4">
    <source>
        <dbReference type="ARBA" id="ARBA00022771"/>
    </source>
</evidence>
<dbReference type="EMBL" id="CAXLJM020000076">
    <property type="protein sequence ID" value="CAL8129169.1"/>
    <property type="molecule type" value="Genomic_DNA"/>
</dbReference>
<sequence>MLLAVGKEVCLHSSFLLRNEDRLHYIVLGLNCESYQQSLIIFRYVPYKVATERLVNKTVNKKTFNAFSLRQQNNSNQIANIKIIKMAVKCSVCQKTFKKPCQLTIHFRNHTGERPFPCKICNSRFKSHSQAKIHLKLHSDNRLTYSCLWCDKSFGSMDYMFTHYGAHTNEKPHFCKKCPNESFSTNPALRLHDYKKHGDKNKYKCEICNKSFFSSYKLKRHMIVHNKNGEKPYSCTICGKAYHQKSGLTTHSAVHSGTRPFKCLKCSKTFRHISNYKYHVKVKHSKLRPFKCEICDNSYKSKATRDQHTSSHLNEKPYLCSKCGNRFADSSGLRNHQKAYHENNRDVKCYACLFCAKRLTQKVELENHIRSHVNEKPYICSLCPFSAGHSAILKKHKRRTHEDGIEKRLPLKGEMEFECKTCKRKFKTKNRLIKRASNECGWIHHACIWCDKTFKSINGLTDHLRLHTNERPFYCKECSEVFSCLSKQNDPIFRKHGRGKEEKCRVCHKLFYTSYKLDAHRIVHTGEKPFSCPSCGKAFARKGDLTSHSAVHSKDRPTLSCTMCPKTFATKNYLKIHVSRAHFKLRPYPCEICGKRYFSKEGLNVHMESHLHEKPHKCQQCGKRYSHDSGLRGHLKRVHSNVGKVKCLECQRSFLDPNALKWHHLQIHTDPSERPLGCLFCTKRLCFKQHWESHVRTHIKEKPYFCEFCPSSFACSSNLTIHVKRMHKLDDL</sequence>
<feature type="domain" description="C2H2-type" evidence="8">
    <location>
        <begin position="445"/>
        <end position="472"/>
    </location>
</feature>
<feature type="domain" description="C2H2-type" evidence="8">
    <location>
        <begin position="502"/>
        <end position="529"/>
    </location>
</feature>
<name>A0ABP1RJJ3_9HEXA</name>
<feature type="domain" description="C2H2-type" evidence="8">
    <location>
        <begin position="203"/>
        <end position="232"/>
    </location>
</feature>
<proteinExistence type="predicted"/>
<feature type="domain" description="C2H2-type" evidence="8">
    <location>
        <begin position="116"/>
        <end position="143"/>
    </location>
</feature>
<feature type="domain" description="C2H2-type" evidence="8">
    <location>
        <begin position="645"/>
        <end position="673"/>
    </location>
</feature>
<feature type="domain" description="C2H2-type" evidence="8">
    <location>
        <begin position="676"/>
        <end position="703"/>
    </location>
</feature>
<feature type="domain" description="C2H2-type" evidence="8">
    <location>
        <begin position="559"/>
        <end position="587"/>
    </location>
</feature>
<dbReference type="Pfam" id="PF12874">
    <property type="entry name" value="zf-met"/>
    <property type="match status" value="1"/>
</dbReference>
<evidence type="ECO:0000256" key="5">
    <source>
        <dbReference type="ARBA" id="ARBA00022833"/>
    </source>
</evidence>
<feature type="domain" description="C2H2-type" evidence="8">
    <location>
        <begin position="530"/>
        <end position="557"/>
    </location>
</feature>
<dbReference type="Gene3D" id="3.30.160.60">
    <property type="entry name" value="Classic Zinc Finger"/>
    <property type="match status" value="17"/>
</dbReference>
<evidence type="ECO:0000256" key="1">
    <source>
        <dbReference type="ARBA" id="ARBA00004123"/>
    </source>
</evidence>
<dbReference type="InterPro" id="IPR013087">
    <property type="entry name" value="Znf_C2H2_type"/>
</dbReference>
<dbReference type="Proteomes" id="UP001642540">
    <property type="component" value="Unassembled WGS sequence"/>
</dbReference>
<dbReference type="SUPFAM" id="SSF57667">
    <property type="entry name" value="beta-beta-alpha zinc fingers"/>
    <property type="match status" value="11"/>
</dbReference>
<evidence type="ECO:0000256" key="2">
    <source>
        <dbReference type="ARBA" id="ARBA00022723"/>
    </source>
</evidence>
<evidence type="ECO:0000256" key="6">
    <source>
        <dbReference type="ARBA" id="ARBA00023242"/>
    </source>
</evidence>
<protein>
    <recommendedName>
        <fullName evidence="8">C2H2-type domain-containing protein</fullName>
    </recommendedName>
</protein>
<feature type="domain" description="C2H2-type" evidence="8">
    <location>
        <begin position="318"/>
        <end position="346"/>
    </location>
</feature>
<evidence type="ECO:0000313" key="10">
    <source>
        <dbReference type="Proteomes" id="UP001642540"/>
    </source>
</evidence>
<dbReference type="PROSITE" id="PS00028">
    <property type="entry name" value="ZINC_FINGER_C2H2_1"/>
    <property type="match status" value="18"/>
</dbReference>
<comment type="caution">
    <text evidence="9">The sequence shown here is derived from an EMBL/GenBank/DDBJ whole genome shotgun (WGS) entry which is preliminary data.</text>
</comment>
<feature type="domain" description="C2H2-type" evidence="8">
    <location>
        <begin position="261"/>
        <end position="289"/>
    </location>
</feature>
<feature type="domain" description="C2H2-type" evidence="8">
    <location>
        <begin position="588"/>
        <end position="615"/>
    </location>
</feature>
<reference evidence="9 10" key="1">
    <citation type="submission" date="2024-08" db="EMBL/GenBank/DDBJ databases">
        <authorList>
            <person name="Cucini C."/>
            <person name="Frati F."/>
        </authorList>
    </citation>
    <scope>NUCLEOTIDE SEQUENCE [LARGE SCALE GENOMIC DNA]</scope>
</reference>
<feature type="domain" description="C2H2-type" evidence="8">
    <location>
        <begin position="704"/>
        <end position="732"/>
    </location>
</feature>
<gene>
    <name evidence="9" type="ORF">ODALV1_LOCUS22932</name>
</gene>
<keyword evidence="3" id="KW-0677">Repeat</keyword>
<evidence type="ECO:0000259" key="8">
    <source>
        <dbReference type="PROSITE" id="PS50157"/>
    </source>
</evidence>
<feature type="domain" description="C2H2-type" evidence="8">
    <location>
        <begin position="88"/>
        <end position="115"/>
    </location>
</feature>
<keyword evidence="5" id="KW-0862">Zinc</keyword>
<dbReference type="Pfam" id="PF13894">
    <property type="entry name" value="zf-C2H2_4"/>
    <property type="match status" value="1"/>
</dbReference>
<evidence type="ECO:0000256" key="7">
    <source>
        <dbReference type="PROSITE-ProRule" id="PRU00042"/>
    </source>
</evidence>
<dbReference type="InterPro" id="IPR036236">
    <property type="entry name" value="Znf_C2H2_sf"/>
</dbReference>
<dbReference type="PANTHER" id="PTHR24381">
    <property type="entry name" value="ZINC FINGER PROTEIN"/>
    <property type="match status" value="1"/>
</dbReference>
<keyword evidence="6" id="KW-0539">Nucleus</keyword>
<accession>A0ABP1RJJ3</accession>
<dbReference type="SMART" id="SM00355">
    <property type="entry name" value="ZnF_C2H2"/>
    <property type="match status" value="20"/>
</dbReference>
<comment type="subcellular location">
    <subcellularLocation>
        <location evidence="1">Nucleus</location>
    </subcellularLocation>
</comment>
<keyword evidence="4 7" id="KW-0863">Zinc-finger</keyword>
<keyword evidence="10" id="KW-1185">Reference proteome</keyword>
<keyword evidence="2" id="KW-0479">Metal-binding</keyword>